<keyword evidence="10" id="KW-1185">Reference proteome</keyword>
<dbReference type="Gene3D" id="1.20.1250.20">
    <property type="entry name" value="MFS general substrate transporter like domains"/>
    <property type="match status" value="1"/>
</dbReference>
<dbReference type="InterPro" id="IPR011701">
    <property type="entry name" value="MFS"/>
</dbReference>
<dbReference type="InterPro" id="IPR036259">
    <property type="entry name" value="MFS_trans_sf"/>
</dbReference>
<reference evidence="10" key="1">
    <citation type="journal article" date="2019" name="Int. J. Syst. Evol. Microbiol.">
        <title>The Global Catalogue of Microorganisms (GCM) 10K type strain sequencing project: providing services to taxonomists for standard genome sequencing and annotation.</title>
        <authorList>
            <consortium name="The Broad Institute Genomics Platform"/>
            <consortium name="The Broad Institute Genome Sequencing Center for Infectious Disease"/>
            <person name="Wu L."/>
            <person name="Ma J."/>
        </authorList>
    </citation>
    <scope>NUCLEOTIDE SEQUENCE [LARGE SCALE GENOMIC DNA]</scope>
    <source>
        <strain evidence="10">NBRC 102122</strain>
    </source>
</reference>
<dbReference type="PANTHER" id="PTHR42718">
    <property type="entry name" value="MAJOR FACILITATOR SUPERFAMILY MULTIDRUG TRANSPORTER MFSC"/>
    <property type="match status" value="1"/>
</dbReference>
<feature type="transmembrane region" description="Helical" evidence="7">
    <location>
        <begin position="140"/>
        <end position="164"/>
    </location>
</feature>
<feature type="transmembrane region" description="Helical" evidence="7">
    <location>
        <begin position="52"/>
        <end position="70"/>
    </location>
</feature>
<evidence type="ECO:0000313" key="9">
    <source>
        <dbReference type="EMBL" id="GLR54692.1"/>
    </source>
</evidence>
<proteinExistence type="predicted"/>
<feature type="domain" description="Major facilitator superfamily (MFS) profile" evidence="8">
    <location>
        <begin position="16"/>
        <end position="462"/>
    </location>
</feature>
<keyword evidence="6 7" id="KW-0472">Membrane</keyword>
<feature type="transmembrane region" description="Helical" evidence="7">
    <location>
        <begin position="107"/>
        <end position="128"/>
    </location>
</feature>
<evidence type="ECO:0000256" key="3">
    <source>
        <dbReference type="ARBA" id="ARBA00022475"/>
    </source>
</evidence>
<feature type="transmembrane region" description="Helical" evidence="7">
    <location>
        <begin position="82"/>
        <end position="101"/>
    </location>
</feature>
<dbReference type="PROSITE" id="PS50850">
    <property type="entry name" value="MFS"/>
    <property type="match status" value="1"/>
</dbReference>
<dbReference type="PRINTS" id="PR01036">
    <property type="entry name" value="TCRTETB"/>
</dbReference>
<dbReference type="Proteomes" id="UP001156702">
    <property type="component" value="Unassembled WGS sequence"/>
</dbReference>
<gene>
    <name evidence="9" type="ORF">GCM10007923_59110</name>
</gene>
<feature type="transmembrane region" description="Helical" evidence="7">
    <location>
        <begin position="170"/>
        <end position="190"/>
    </location>
</feature>
<accession>A0ABQ5ZSH5</accession>
<evidence type="ECO:0000256" key="6">
    <source>
        <dbReference type="ARBA" id="ARBA00023136"/>
    </source>
</evidence>
<dbReference type="InterPro" id="IPR020846">
    <property type="entry name" value="MFS_dom"/>
</dbReference>
<dbReference type="Gene3D" id="1.20.1720.10">
    <property type="entry name" value="Multidrug resistance protein D"/>
    <property type="match status" value="1"/>
</dbReference>
<keyword evidence="5 7" id="KW-1133">Transmembrane helix</keyword>
<feature type="transmembrane region" description="Helical" evidence="7">
    <location>
        <begin position="299"/>
        <end position="322"/>
    </location>
</feature>
<keyword evidence="3" id="KW-1003">Cell membrane</keyword>
<dbReference type="RefSeq" id="WP_244769174.1">
    <property type="nucleotide sequence ID" value="NZ_BSOP01000059.1"/>
</dbReference>
<feature type="transmembrane region" description="Helical" evidence="7">
    <location>
        <begin position="334"/>
        <end position="367"/>
    </location>
</feature>
<dbReference type="CDD" id="cd17321">
    <property type="entry name" value="MFS_MMR_MDR_like"/>
    <property type="match status" value="1"/>
</dbReference>
<keyword evidence="4 7" id="KW-0812">Transmembrane</keyword>
<evidence type="ECO:0000256" key="2">
    <source>
        <dbReference type="ARBA" id="ARBA00022448"/>
    </source>
</evidence>
<evidence type="ECO:0000256" key="5">
    <source>
        <dbReference type="ARBA" id="ARBA00022989"/>
    </source>
</evidence>
<organism evidence="9 10">
    <name type="scientific">Shinella yambaruensis</name>
    <dbReference type="NCBI Taxonomy" id="415996"/>
    <lineage>
        <taxon>Bacteria</taxon>
        <taxon>Pseudomonadati</taxon>
        <taxon>Pseudomonadota</taxon>
        <taxon>Alphaproteobacteria</taxon>
        <taxon>Hyphomicrobiales</taxon>
        <taxon>Rhizobiaceae</taxon>
        <taxon>Shinella</taxon>
    </lineage>
</organism>
<protein>
    <submittedName>
        <fullName evidence="9">MFS transporter</fullName>
    </submittedName>
</protein>
<evidence type="ECO:0000313" key="10">
    <source>
        <dbReference type="Proteomes" id="UP001156702"/>
    </source>
</evidence>
<sequence>MADTPTITTTRRTTGALCGLSLAILLSSLGTSIANVALPTLAETFAAPFGQVQWVVLAYLLASTVLVVGLGRLGDLFGRRRLLLAGLALFTAASALAGLAPTLPLMIAARALQGLGAAAMMALAMAFVSETVPQERIGSGMGLIGTMSAVGTALGPSLGGLLIAGFGWPAIFLVAVPFGLAALALVWRFLPADRASAAVARFDFPGAGLLAATLTAYALAMTMGTSAFGPVNAVFLAASAVGMALFILRQQRAAVPLIRPAAFHRAGFRASLAANGLVATVMMATLVVGPFYLAGALGLGPAGVGFVLAVGPFVSTASGVVAGRLVDRFGARRMALGGLAVMVAGALGLSVLSALLGLAGYVMAIAVVTPGYQLFQAANNAAVMGGVGAGERGVTSGLLVLSRNLGLITGASLMGAIFTLAVGTKAVTRADPAAIATGMHMTFAVAAALVLAAFILLAQSKA</sequence>
<dbReference type="Pfam" id="PF07690">
    <property type="entry name" value="MFS_1"/>
    <property type="match status" value="1"/>
</dbReference>
<name>A0ABQ5ZSH5_9HYPH</name>
<feature type="transmembrane region" description="Helical" evidence="7">
    <location>
        <begin position="202"/>
        <end position="221"/>
    </location>
</feature>
<comment type="subcellular location">
    <subcellularLocation>
        <location evidence="1">Cell membrane</location>
        <topology evidence="1">Multi-pass membrane protein</topology>
    </subcellularLocation>
</comment>
<evidence type="ECO:0000259" key="8">
    <source>
        <dbReference type="PROSITE" id="PS50850"/>
    </source>
</evidence>
<dbReference type="SUPFAM" id="SSF103473">
    <property type="entry name" value="MFS general substrate transporter"/>
    <property type="match status" value="1"/>
</dbReference>
<evidence type="ECO:0000256" key="7">
    <source>
        <dbReference type="SAM" id="Phobius"/>
    </source>
</evidence>
<dbReference type="PANTHER" id="PTHR42718:SF46">
    <property type="entry name" value="BLR6921 PROTEIN"/>
    <property type="match status" value="1"/>
</dbReference>
<evidence type="ECO:0000256" key="4">
    <source>
        <dbReference type="ARBA" id="ARBA00022692"/>
    </source>
</evidence>
<feature type="transmembrane region" description="Helical" evidence="7">
    <location>
        <begin position="435"/>
        <end position="458"/>
    </location>
</feature>
<feature type="transmembrane region" description="Helical" evidence="7">
    <location>
        <begin position="268"/>
        <end position="293"/>
    </location>
</feature>
<feature type="transmembrane region" description="Helical" evidence="7">
    <location>
        <begin position="227"/>
        <end position="248"/>
    </location>
</feature>
<keyword evidence="2" id="KW-0813">Transport</keyword>
<dbReference type="EMBL" id="BSOP01000059">
    <property type="protein sequence ID" value="GLR54692.1"/>
    <property type="molecule type" value="Genomic_DNA"/>
</dbReference>
<feature type="transmembrane region" description="Helical" evidence="7">
    <location>
        <begin position="405"/>
        <end position="423"/>
    </location>
</feature>
<evidence type="ECO:0000256" key="1">
    <source>
        <dbReference type="ARBA" id="ARBA00004651"/>
    </source>
</evidence>
<comment type="caution">
    <text evidence="9">The sequence shown here is derived from an EMBL/GenBank/DDBJ whole genome shotgun (WGS) entry which is preliminary data.</text>
</comment>